<evidence type="ECO:0000256" key="3">
    <source>
        <dbReference type="ARBA" id="ARBA00022692"/>
    </source>
</evidence>
<dbReference type="GO" id="GO:0016020">
    <property type="term" value="C:membrane"/>
    <property type="evidence" value="ECO:0007669"/>
    <property type="project" value="UniProtKB-SubCell"/>
</dbReference>
<keyword evidence="3 7" id="KW-0812">Transmembrane</keyword>
<dbReference type="InterPro" id="IPR044772">
    <property type="entry name" value="NO3_transporter"/>
</dbReference>
<keyword evidence="5 7" id="KW-0472">Membrane</keyword>
<dbReference type="SUPFAM" id="SSF103473">
    <property type="entry name" value="MFS general substrate transporter"/>
    <property type="match status" value="1"/>
</dbReference>
<feature type="transmembrane region" description="Helical" evidence="7">
    <location>
        <begin position="258"/>
        <end position="282"/>
    </location>
</feature>
<feature type="transmembrane region" description="Helical" evidence="7">
    <location>
        <begin position="557"/>
        <end position="576"/>
    </location>
</feature>
<feature type="compositionally biased region" description="Polar residues" evidence="6">
    <location>
        <begin position="1"/>
        <end position="15"/>
    </location>
</feature>
<dbReference type="InterPro" id="IPR036259">
    <property type="entry name" value="MFS_trans_sf"/>
</dbReference>
<feature type="transmembrane region" description="Helical" evidence="7">
    <location>
        <begin position="223"/>
        <end position="246"/>
    </location>
</feature>
<evidence type="ECO:0000313" key="8">
    <source>
        <dbReference type="EMBL" id="PWO00799.1"/>
    </source>
</evidence>
<evidence type="ECO:0000256" key="5">
    <source>
        <dbReference type="ARBA" id="ARBA00023136"/>
    </source>
</evidence>
<dbReference type="Gene3D" id="1.20.1250.20">
    <property type="entry name" value="MFS general substrate transporter like domains"/>
    <property type="match status" value="2"/>
</dbReference>
<reference evidence="8 9" key="1">
    <citation type="journal article" date="2018" name="Mol. Biol. Evol.">
        <title>Broad Genomic Sampling Reveals a Smut Pathogenic Ancestry of the Fungal Clade Ustilaginomycotina.</title>
        <authorList>
            <person name="Kijpornyongpan T."/>
            <person name="Mondo S.J."/>
            <person name="Barry K."/>
            <person name="Sandor L."/>
            <person name="Lee J."/>
            <person name="Lipzen A."/>
            <person name="Pangilinan J."/>
            <person name="LaButti K."/>
            <person name="Hainaut M."/>
            <person name="Henrissat B."/>
            <person name="Grigoriev I.V."/>
            <person name="Spatafora J.W."/>
            <person name="Aime M.C."/>
        </authorList>
    </citation>
    <scope>NUCLEOTIDE SEQUENCE [LARGE SCALE GENOMIC DNA]</scope>
    <source>
        <strain evidence="8 9">MCA 4186</strain>
    </source>
</reference>
<feature type="transmembrane region" description="Helical" evidence="7">
    <location>
        <begin position="518"/>
        <end position="537"/>
    </location>
</feature>
<evidence type="ECO:0000256" key="1">
    <source>
        <dbReference type="ARBA" id="ARBA00004141"/>
    </source>
</evidence>
<comment type="subcellular location">
    <subcellularLocation>
        <location evidence="1">Membrane</location>
        <topology evidence="1">Multi-pass membrane protein</topology>
    </subcellularLocation>
</comment>
<comment type="similarity">
    <text evidence="2">Belongs to the major facilitator superfamily. Nitrate/nitrite porter (TC 2.A.1.8) family.</text>
</comment>
<dbReference type="GO" id="GO:0015112">
    <property type="term" value="F:nitrate transmembrane transporter activity"/>
    <property type="evidence" value="ECO:0007669"/>
    <property type="project" value="InterPro"/>
</dbReference>
<protein>
    <submittedName>
        <fullName evidence="8">MFS general substrate transporter</fullName>
    </submittedName>
</protein>
<keyword evidence="4 7" id="KW-1133">Transmembrane helix</keyword>
<feature type="transmembrane region" description="Helical" evidence="7">
    <location>
        <begin position="96"/>
        <end position="117"/>
    </location>
</feature>
<keyword evidence="9" id="KW-1185">Reference proteome</keyword>
<dbReference type="STRING" id="58919.A0A316ZIA7"/>
<evidence type="ECO:0000256" key="7">
    <source>
        <dbReference type="SAM" id="Phobius"/>
    </source>
</evidence>
<dbReference type="GeneID" id="37272079"/>
<evidence type="ECO:0000256" key="4">
    <source>
        <dbReference type="ARBA" id="ARBA00022989"/>
    </source>
</evidence>
<name>A0A316ZIA7_9BASI</name>
<feature type="transmembrane region" description="Helical" evidence="7">
    <location>
        <begin position="457"/>
        <end position="478"/>
    </location>
</feature>
<evidence type="ECO:0000256" key="2">
    <source>
        <dbReference type="ARBA" id="ARBA00008432"/>
    </source>
</evidence>
<evidence type="ECO:0000313" key="9">
    <source>
        <dbReference type="Proteomes" id="UP000245946"/>
    </source>
</evidence>
<dbReference type="PANTHER" id="PTHR23515">
    <property type="entry name" value="HIGH-AFFINITY NITRATE TRANSPORTER 2.3"/>
    <property type="match status" value="1"/>
</dbReference>
<dbReference type="RefSeq" id="XP_025601077.1">
    <property type="nucleotide sequence ID" value="XM_025744535.1"/>
</dbReference>
<dbReference type="Proteomes" id="UP000245946">
    <property type="component" value="Unassembled WGS sequence"/>
</dbReference>
<proteinExistence type="inferred from homology"/>
<feature type="transmembrane region" description="Helical" evidence="7">
    <location>
        <begin position="166"/>
        <end position="185"/>
    </location>
</feature>
<dbReference type="EMBL" id="KZ819284">
    <property type="protein sequence ID" value="PWO00799.1"/>
    <property type="molecule type" value="Genomic_DNA"/>
</dbReference>
<dbReference type="Pfam" id="PF07690">
    <property type="entry name" value="MFS_1"/>
    <property type="match status" value="1"/>
</dbReference>
<feature type="region of interest" description="Disordered" evidence="6">
    <location>
        <begin position="1"/>
        <end position="41"/>
    </location>
</feature>
<evidence type="ECO:0000256" key="6">
    <source>
        <dbReference type="SAM" id="MobiDB-lite"/>
    </source>
</evidence>
<feature type="transmembrane region" description="Helical" evidence="7">
    <location>
        <begin position="490"/>
        <end position="511"/>
    </location>
</feature>
<feature type="transmembrane region" description="Helical" evidence="7">
    <location>
        <begin position="191"/>
        <end position="211"/>
    </location>
</feature>
<organism evidence="8 9">
    <name type="scientific">Tilletiopsis washingtonensis</name>
    <dbReference type="NCBI Taxonomy" id="58919"/>
    <lineage>
        <taxon>Eukaryota</taxon>
        <taxon>Fungi</taxon>
        <taxon>Dikarya</taxon>
        <taxon>Basidiomycota</taxon>
        <taxon>Ustilaginomycotina</taxon>
        <taxon>Exobasidiomycetes</taxon>
        <taxon>Entylomatales</taxon>
        <taxon>Entylomatales incertae sedis</taxon>
        <taxon>Tilletiopsis</taxon>
    </lineage>
</organism>
<dbReference type="AlphaFoldDB" id="A0A316ZIA7"/>
<gene>
    <name evidence="8" type="ORF">FA09DRAFT_342232</name>
</gene>
<dbReference type="InterPro" id="IPR011701">
    <property type="entry name" value="MFS"/>
</dbReference>
<sequence length="580" mass="61352">MSAPQYSPPSSSGAADTSFPREKGSEDAITPAPAPAPQVISTGGQATTEEYVSEAQRAAQAGQLPFRWASLYEPAVVNPANGKSYTFNLLRFWDPYATSFWLATLGFFTAFICWFSFGALMTEAVRGDLKLTAEQVANSNLASLSGTVLVRFIAGPAVDRYGPRKVLASLLVLGAIPSALVPTVTTKGGLYTIRFFISLLGGTFVPTQAWTTTWFDRQVVGTANAFSGGWGNLGGGLSPVLMINTFEGLVRAGMTHHLAWRISFLVLPVPLLFVVAALILLLGRDHPAGKWSQRHQLAGTAMAVAAGREVHLDAREIREQERMRENAGAEGGRSEKVRASAKGQDFFESGIKADAVDTAQSEPLTPKSALAVASDLRVWMTALCYMTSFGLETALDAALPQLLYGLFGGPNFTVADAAYAASMYGLLNLFARPGGGVICDILYRKYRPQGLGVRAKVTFLIATATAQGVLMIGLGFYIDKGSPPTLGGVLGFLVGVAMTGFAANAAAYACYGHFRPQNVGTVAGCVGAFGALGGMIYTGIFKYQPGTKAARTLGKKFWIAGIFNVVAILPFGFLPLGDAA</sequence>
<dbReference type="OrthoDB" id="434240at2759"/>
<accession>A0A316ZIA7</accession>